<dbReference type="PANTHER" id="PTHR18901:SF42">
    <property type="entry name" value="SUPERFAMILY HYDROLASE, PUTATIVE-RELATED"/>
    <property type="match status" value="1"/>
</dbReference>
<keyword evidence="2" id="KW-1185">Reference proteome</keyword>
<evidence type="ECO:0000313" key="1">
    <source>
        <dbReference type="EMBL" id="KAG4419177.1"/>
    </source>
</evidence>
<sequence length="293" mass="32355">MAFPKTDFPAIRACIFDMDGLLINTEDIITTSTNLILQKYNRPPLTPSLRAQLMGIPDSTNSDLFHAWAQLPIPRAQYAMEQSAETHRAFPSCKPMPGAATLLRNLSQARSTVTGEKIELALASSTKRATFELKTQREEIKNLLGVFGEERRVLGDDGRVREGRGKPAPDVYLVALEGLNASRGESIEIGEGEKAEEGEEGRRPILPSECLVFEDSIVGVEAGRRAGMRVVWVPHGELVDEYRGMREEILAGKTGMVKIGDEEQLGEVGDGWAESIMSLEEFNYEKYGIEIVS</sequence>
<dbReference type="OrthoDB" id="40579at2759"/>
<dbReference type="NCBIfam" id="TIGR01509">
    <property type="entry name" value="HAD-SF-IA-v3"/>
    <property type="match status" value="1"/>
</dbReference>
<dbReference type="SUPFAM" id="SSF56784">
    <property type="entry name" value="HAD-like"/>
    <property type="match status" value="1"/>
</dbReference>
<dbReference type="InterPro" id="IPR006439">
    <property type="entry name" value="HAD-SF_hydro_IA"/>
</dbReference>
<dbReference type="Gene3D" id="3.40.50.1000">
    <property type="entry name" value="HAD superfamily/HAD-like"/>
    <property type="match status" value="1"/>
</dbReference>
<evidence type="ECO:0008006" key="3">
    <source>
        <dbReference type="Google" id="ProtNLM"/>
    </source>
</evidence>
<protein>
    <recommendedName>
        <fullName evidence="3">HAD-like protein</fullName>
    </recommendedName>
</protein>
<dbReference type="AlphaFoldDB" id="A0A8H7TH98"/>
<dbReference type="InterPro" id="IPR041492">
    <property type="entry name" value="HAD_2"/>
</dbReference>
<evidence type="ECO:0000313" key="2">
    <source>
        <dbReference type="Proteomes" id="UP000664132"/>
    </source>
</evidence>
<dbReference type="SFLD" id="SFLDS00003">
    <property type="entry name" value="Haloacid_Dehalogenase"/>
    <property type="match status" value="1"/>
</dbReference>
<name>A0A8H7TH98_9HELO</name>
<dbReference type="Pfam" id="PF13419">
    <property type="entry name" value="HAD_2"/>
    <property type="match status" value="1"/>
</dbReference>
<gene>
    <name evidence="1" type="ORF">IFR04_007678</name>
</gene>
<proteinExistence type="predicted"/>
<dbReference type="Gene3D" id="1.10.150.240">
    <property type="entry name" value="Putative phosphatase, domain 2"/>
    <property type="match status" value="1"/>
</dbReference>
<reference evidence="1" key="1">
    <citation type="submission" date="2021-02" db="EMBL/GenBank/DDBJ databases">
        <title>Genome sequence Cadophora malorum strain M34.</title>
        <authorList>
            <person name="Stefanovic E."/>
            <person name="Vu D."/>
            <person name="Scully C."/>
            <person name="Dijksterhuis J."/>
            <person name="Roader J."/>
            <person name="Houbraken J."/>
        </authorList>
    </citation>
    <scope>NUCLEOTIDE SEQUENCE</scope>
    <source>
        <strain evidence="1">M34</strain>
    </source>
</reference>
<dbReference type="Proteomes" id="UP000664132">
    <property type="component" value="Unassembled WGS sequence"/>
</dbReference>
<dbReference type="GO" id="GO:0016791">
    <property type="term" value="F:phosphatase activity"/>
    <property type="evidence" value="ECO:0007669"/>
    <property type="project" value="TreeGrafter"/>
</dbReference>
<dbReference type="SFLD" id="SFLDG01129">
    <property type="entry name" value="C1.5:_HAD__Beta-PGM__Phosphata"/>
    <property type="match status" value="1"/>
</dbReference>
<dbReference type="InterPro" id="IPR023198">
    <property type="entry name" value="PGP-like_dom2"/>
</dbReference>
<accession>A0A8H7TH98</accession>
<dbReference type="InterPro" id="IPR023214">
    <property type="entry name" value="HAD_sf"/>
</dbReference>
<dbReference type="PANTHER" id="PTHR18901">
    <property type="entry name" value="2-DEOXYGLUCOSE-6-PHOSPHATE PHOSPHATASE 2"/>
    <property type="match status" value="1"/>
</dbReference>
<dbReference type="EMBL" id="JAFJYH010000111">
    <property type="protein sequence ID" value="KAG4419177.1"/>
    <property type="molecule type" value="Genomic_DNA"/>
</dbReference>
<comment type="caution">
    <text evidence="1">The sequence shown here is derived from an EMBL/GenBank/DDBJ whole genome shotgun (WGS) entry which is preliminary data.</text>
</comment>
<organism evidence="1 2">
    <name type="scientific">Cadophora malorum</name>
    <dbReference type="NCBI Taxonomy" id="108018"/>
    <lineage>
        <taxon>Eukaryota</taxon>
        <taxon>Fungi</taxon>
        <taxon>Dikarya</taxon>
        <taxon>Ascomycota</taxon>
        <taxon>Pezizomycotina</taxon>
        <taxon>Leotiomycetes</taxon>
        <taxon>Helotiales</taxon>
        <taxon>Ploettnerulaceae</taxon>
        <taxon>Cadophora</taxon>
    </lineage>
</organism>
<dbReference type="InterPro" id="IPR036412">
    <property type="entry name" value="HAD-like_sf"/>
</dbReference>